<evidence type="ECO:0000313" key="4">
    <source>
        <dbReference type="Proteomes" id="UP000187406"/>
    </source>
</evidence>
<dbReference type="Proteomes" id="UP000187406">
    <property type="component" value="Unassembled WGS sequence"/>
</dbReference>
<name>A0A1Q3CGM3_CEPFO</name>
<evidence type="ECO:0000256" key="1">
    <source>
        <dbReference type="SAM" id="MobiDB-lite"/>
    </source>
</evidence>
<dbReference type="AlphaFoldDB" id="A0A1Q3CGM3"/>
<gene>
    <name evidence="3" type="ORF">CFOL_v3_22686</name>
</gene>
<dbReference type="PANTHER" id="PTHR31558:SF40">
    <property type="entry name" value="EXPRESSED PROTEIN"/>
    <property type="match status" value="1"/>
</dbReference>
<proteinExistence type="predicted"/>
<dbReference type="InParanoid" id="A0A1Q3CGM3"/>
<sequence>MGGCVSTQNRRIKSRRKHFHQSAKRCGKMSTSIPDAPIKRLSDAGNIVRDFSLSDYVHLNFEKGAATTCQRSEMSNKSFHFTQMHWNHSQIDANGICQEEAWYDSVSIIDSDSDDDFISVHGDGFPCVGDAIGRISNGQLLQYESASCFLDNRWKYEGFYERYLKIDGGKAEQLLSKDKYKKVLSDPYGSFKGLKDGAHDSGEKHQENRKKSTVIMVSLKRKSVEGDKKTEFCNCPLYRGGAAEKYLYRPRAGLLVPCSTGEKPNPGSWSEVSPSVFKLRGESYFRDKQKYPAPNCSPYKPIGVDLFMSPRKVNHIAQHLELPPAKEHEKIPSLLIVNIQLPTYPATMFHSEYDGEGMSLVLYFKVSDNFEKEISPHFRDSIQRLVEDEMEKVKGFAKESIVPYRERLKILAGLVNPEDLQLSSTERKLVTAYNDKPVLSRPQHSFFMGPNYFEIDLDIHRFGYISRKGLESFRDRLKHGILDLGLTIQAQKPEELPEQVLCCVRLNKINFVNNGLVHTIVTTQ</sequence>
<dbReference type="Pfam" id="PF07059">
    <property type="entry name" value="EDR2_C"/>
    <property type="match status" value="1"/>
</dbReference>
<feature type="compositionally biased region" description="Basic residues" evidence="1">
    <location>
        <begin position="10"/>
        <end position="27"/>
    </location>
</feature>
<reference evidence="4" key="1">
    <citation type="submission" date="2016-04" db="EMBL/GenBank/DDBJ databases">
        <title>Cephalotus genome sequencing.</title>
        <authorList>
            <person name="Fukushima K."/>
            <person name="Hasebe M."/>
            <person name="Fang X."/>
        </authorList>
    </citation>
    <scope>NUCLEOTIDE SEQUENCE [LARGE SCALE GENOMIC DNA]</scope>
    <source>
        <strain evidence="4">cv. St1</strain>
    </source>
</reference>
<organism evidence="3 4">
    <name type="scientific">Cephalotus follicularis</name>
    <name type="common">Albany pitcher plant</name>
    <dbReference type="NCBI Taxonomy" id="3775"/>
    <lineage>
        <taxon>Eukaryota</taxon>
        <taxon>Viridiplantae</taxon>
        <taxon>Streptophyta</taxon>
        <taxon>Embryophyta</taxon>
        <taxon>Tracheophyta</taxon>
        <taxon>Spermatophyta</taxon>
        <taxon>Magnoliopsida</taxon>
        <taxon>eudicotyledons</taxon>
        <taxon>Gunneridae</taxon>
        <taxon>Pentapetalae</taxon>
        <taxon>rosids</taxon>
        <taxon>fabids</taxon>
        <taxon>Oxalidales</taxon>
        <taxon>Cephalotaceae</taxon>
        <taxon>Cephalotus</taxon>
    </lineage>
</organism>
<evidence type="ECO:0000313" key="3">
    <source>
        <dbReference type="EMBL" id="GAV79221.1"/>
    </source>
</evidence>
<dbReference type="OrthoDB" id="9970435at2759"/>
<accession>A0A1Q3CGM3</accession>
<protein>
    <submittedName>
        <fullName evidence="3">DUF1336 domain-containing protein</fullName>
    </submittedName>
</protein>
<dbReference type="STRING" id="3775.A0A1Q3CGM3"/>
<dbReference type="InterPro" id="IPR009769">
    <property type="entry name" value="EDR2_C"/>
</dbReference>
<feature type="domain" description="Protein ENHANCED DISEASE RESISTANCE 2 C-terminal" evidence="2">
    <location>
        <begin position="269"/>
        <end position="510"/>
    </location>
</feature>
<evidence type="ECO:0000259" key="2">
    <source>
        <dbReference type="Pfam" id="PF07059"/>
    </source>
</evidence>
<dbReference type="EMBL" id="BDDD01001939">
    <property type="protein sequence ID" value="GAV79221.1"/>
    <property type="molecule type" value="Genomic_DNA"/>
</dbReference>
<keyword evidence="4" id="KW-1185">Reference proteome</keyword>
<dbReference type="PANTHER" id="PTHR31558">
    <property type="entry name" value="CW14 PROTEIN"/>
    <property type="match status" value="1"/>
</dbReference>
<feature type="region of interest" description="Disordered" evidence="1">
    <location>
        <begin position="1"/>
        <end position="30"/>
    </location>
</feature>
<comment type="caution">
    <text evidence="3">The sequence shown here is derived from an EMBL/GenBank/DDBJ whole genome shotgun (WGS) entry which is preliminary data.</text>
</comment>